<dbReference type="SUPFAM" id="SSF47565">
    <property type="entry name" value="Insect pheromone/odorant-binding proteins"/>
    <property type="match status" value="1"/>
</dbReference>
<gene>
    <name evidence="5" type="primary">Obp83b_0</name>
    <name evidence="5" type="ORF">Bhyg_10535</name>
</gene>
<evidence type="ECO:0000256" key="2">
    <source>
        <dbReference type="ARBA" id="ARBA00008098"/>
    </source>
</evidence>
<dbReference type="InterPro" id="IPR036728">
    <property type="entry name" value="PBP_GOBP_sf"/>
</dbReference>
<comment type="caution">
    <text evidence="5">The sequence shown here is derived from an EMBL/GenBank/DDBJ whole genome shotgun (WGS) entry which is preliminary data.</text>
</comment>
<dbReference type="InterPro" id="IPR006170">
    <property type="entry name" value="PBP/GOBP"/>
</dbReference>
<dbReference type="GO" id="GO:0005615">
    <property type="term" value="C:extracellular space"/>
    <property type="evidence" value="ECO:0007669"/>
    <property type="project" value="TreeGrafter"/>
</dbReference>
<dbReference type="PANTHER" id="PTHR11857:SF45">
    <property type="entry name" value="GENERAL ODORANT-BINDING PROTEIN 83A-RELATED"/>
    <property type="match status" value="1"/>
</dbReference>
<evidence type="ECO:0000256" key="3">
    <source>
        <dbReference type="ARBA" id="ARBA00022525"/>
    </source>
</evidence>
<dbReference type="AlphaFoldDB" id="A0A9Q0MV21"/>
<name>A0A9Q0MV21_9DIPT</name>
<keyword evidence="6" id="KW-1185">Reference proteome</keyword>
<comment type="subcellular location">
    <subcellularLocation>
        <location evidence="1">Secreted</location>
    </subcellularLocation>
</comment>
<dbReference type="EMBL" id="WJQU01000003">
    <property type="protein sequence ID" value="KAJ6637804.1"/>
    <property type="molecule type" value="Genomic_DNA"/>
</dbReference>
<dbReference type="OrthoDB" id="7881430at2759"/>
<dbReference type="Gene3D" id="1.10.238.20">
    <property type="entry name" value="Pheromone/general odorant binding protein domain"/>
    <property type="match status" value="1"/>
</dbReference>
<proteinExistence type="inferred from homology"/>
<dbReference type="SMART" id="SM00708">
    <property type="entry name" value="PhBP"/>
    <property type="match status" value="1"/>
</dbReference>
<evidence type="ECO:0000256" key="1">
    <source>
        <dbReference type="ARBA" id="ARBA00004613"/>
    </source>
</evidence>
<keyword evidence="3" id="KW-0964">Secreted</keyword>
<evidence type="ECO:0000256" key="4">
    <source>
        <dbReference type="ARBA" id="ARBA00022729"/>
    </source>
</evidence>
<dbReference type="CDD" id="cd23992">
    <property type="entry name" value="PBP_GOBP"/>
    <property type="match status" value="1"/>
</dbReference>
<dbReference type="Pfam" id="PF01395">
    <property type="entry name" value="PBP_GOBP"/>
    <property type="match status" value="1"/>
</dbReference>
<dbReference type="FunFam" id="1.10.238.20:FF:000001">
    <property type="entry name" value="General odorant-binding protein lush"/>
    <property type="match status" value="1"/>
</dbReference>
<comment type="similarity">
    <text evidence="2">Belongs to the PBP/GOBP family.</text>
</comment>
<dbReference type="PRINTS" id="PR00485">
    <property type="entry name" value="MEALWORMBTLB"/>
</dbReference>
<reference evidence="5" key="1">
    <citation type="submission" date="2022-07" db="EMBL/GenBank/DDBJ databases">
        <authorList>
            <person name="Trinca V."/>
            <person name="Uliana J.V.C."/>
            <person name="Torres T.T."/>
            <person name="Ward R.J."/>
            <person name="Monesi N."/>
        </authorList>
    </citation>
    <scope>NUCLEOTIDE SEQUENCE</scope>
    <source>
        <strain evidence="5">HSMRA1968</strain>
        <tissue evidence="5">Whole embryos</tissue>
    </source>
</reference>
<evidence type="ECO:0000313" key="6">
    <source>
        <dbReference type="Proteomes" id="UP001151699"/>
    </source>
</evidence>
<dbReference type="PANTHER" id="PTHR11857">
    <property type="entry name" value="ODORANT BINDING PROTEIN-RELATED"/>
    <property type="match status" value="1"/>
</dbReference>
<dbReference type="GO" id="GO:0005549">
    <property type="term" value="F:odorant binding"/>
    <property type="evidence" value="ECO:0007669"/>
    <property type="project" value="InterPro"/>
</dbReference>
<keyword evidence="4" id="KW-0732">Signal</keyword>
<dbReference type="Proteomes" id="UP001151699">
    <property type="component" value="Chromosome X"/>
</dbReference>
<organism evidence="5 6">
    <name type="scientific">Pseudolycoriella hygida</name>
    <dbReference type="NCBI Taxonomy" id="35572"/>
    <lineage>
        <taxon>Eukaryota</taxon>
        <taxon>Metazoa</taxon>
        <taxon>Ecdysozoa</taxon>
        <taxon>Arthropoda</taxon>
        <taxon>Hexapoda</taxon>
        <taxon>Insecta</taxon>
        <taxon>Pterygota</taxon>
        <taxon>Neoptera</taxon>
        <taxon>Endopterygota</taxon>
        <taxon>Diptera</taxon>
        <taxon>Nematocera</taxon>
        <taxon>Sciaroidea</taxon>
        <taxon>Sciaridae</taxon>
        <taxon>Pseudolycoriella</taxon>
    </lineage>
</organism>
<sequence length="140" mass="16360">MALFNNRILRSQSQIPKYPPPELLVKWKPFITIKINLLVSDMIKEFSEGETVDDENLKCYMNCMFHEMEVVHDNGNVNLEKIQDAYGDGNEMHLILLNMMKRCLYPKGDNLCEKAYWLNKCWKNADPVLDATSNDNESER</sequence>
<protein>
    <submittedName>
        <fullName evidence="5">Pheromone-binding protein-related protein 6</fullName>
    </submittedName>
</protein>
<accession>A0A9Q0MV21</accession>
<evidence type="ECO:0000313" key="5">
    <source>
        <dbReference type="EMBL" id="KAJ6637804.1"/>
    </source>
</evidence>
<dbReference type="GO" id="GO:0007608">
    <property type="term" value="P:sensory perception of smell"/>
    <property type="evidence" value="ECO:0007669"/>
    <property type="project" value="TreeGrafter"/>
</dbReference>